<dbReference type="PROSITE" id="PS50889">
    <property type="entry name" value="S4"/>
    <property type="match status" value="1"/>
</dbReference>
<evidence type="ECO:0000313" key="18">
    <source>
        <dbReference type="Proteomes" id="UP000002745"/>
    </source>
</evidence>
<evidence type="ECO:0000256" key="12">
    <source>
        <dbReference type="ARBA" id="ARBA00042890"/>
    </source>
</evidence>
<dbReference type="PANTHER" id="PTHR47683:SF2">
    <property type="entry name" value="RNA-BINDING S4 DOMAIN-CONTAINING PROTEIN"/>
    <property type="match status" value="1"/>
</dbReference>
<dbReference type="Gene3D" id="3.10.290.10">
    <property type="entry name" value="RNA-binding S4 domain"/>
    <property type="match status" value="1"/>
</dbReference>
<dbReference type="SMART" id="SM00363">
    <property type="entry name" value="S4"/>
    <property type="match status" value="1"/>
</dbReference>
<dbReference type="InterPro" id="IPR050343">
    <property type="entry name" value="RsuA_PseudoU_synthase"/>
</dbReference>
<dbReference type="SUPFAM" id="SSF55120">
    <property type="entry name" value="Pseudouridine synthase"/>
    <property type="match status" value="1"/>
</dbReference>
<organism evidence="17 18">
    <name type="scientific">Hirschia baltica (strain ATCC 49814 / DSM 5838 / IFAM 1418)</name>
    <dbReference type="NCBI Taxonomy" id="582402"/>
    <lineage>
        <taxon>Bacteria</taxon>
        <taxon>Pseudomonadati</taxon>
        <taxon>Pseudomonadota</taxon>
        <taxon>Alphaproteobacteria</taxon>
        <taxon>Hyphomonadales</taxon>
        <taxon>Hyphomonadaceae</taxon>
        <taxon>Hirschia</taxon>
    </lineage>
</organism>
<evidence type="ECO:0000256" key="2">
    <source>
        <dbReference type="ARBA" id="ARBA00023235"/>
    </source>
</evidence>
<name>C6XI22_HIRBI</name>
<evidence type="ECO:0000256" key="7">
    <source>
        <dbReference type="ARBA" id="ARBA00038922"/>
    </source>
</evidence>
<dbReference type="InterPro" id="IPR000748">
    <property type="entry name" value="PsdUridine_synth_RsuA/RluB/E/F"/>
</dbReference>
<comment type="catalytic activity">
    <reaction evidence="6">
        <text>uridine(2604) in 23S rRNA = pseudouridine(2604) in 23S rRNA</text>
        <dbReference type="Rhea" id="RHEA:38875"/>
        <dbReference type="Rhea" id="RHEA-COMP:10093"/>
        <dbReference type="Rhea" id="RHEA-COMP:10094"/>
        <dbReference type="ChEBI" id="CHEBI:65314"/>
        <dbReference type="ChEBI" id="CHEBI:65315"/>
        <dbReference type="EC" id="5.4.99.21"/>
    </reaction>
</comment>
<dbReference type="InterPro" id="IPR002942">
    <property type="entry name" value="S4_RNA-bd"/>
</dbReference>
<dbReference type="InterPro" id="IPR006145">
    <property type="entry name" value="PsdUridine_synth_RsuA/RluA"/>
</dbReference>
<dbReference type="GO" id="GO:0160138">
    <property type="term" value="F:23S rRNA pseudouridine(2604) synthase activity"/>
    <property type="evidence" value="ECO:0007669"/>
    <property type="project" value="UniProtKB-EC"/>
</dbReference>
<dbReference type="KEGG" id="hba:Hbal_1156"/>
<dbReference type="GO" id="GO:0003723">
    <property type="term" value="F:RNA binding"/>
    <property type="evidence" value="ECO:0007669"/>
    <property type="project" value="UniProtKB-KW"/>
</dbReference>
<evidence type="ECO:0000256" key="8">
    <source>
        <dbReference type="ARBA" id="ARBA00039989"/>
    </source>
</evidence>
<evidence type="ECO:0000259" key="16">
    <source>
        <dbReference type="SMART" id="SM00363"/>
    </source>
</evidence>
<evidence type="ECO:0000256" key="15">
    <source>
        <dbReference type="SAM" id="MobiDB-lite"/>
    </source>
</evidence>
<dbReference type="SUPFAM" id="SSF55174">
    <property type="entry name" value="Alpha-L RNA-binding motif"/>
    <property type="match status" value="1"/>
</dbReference>
<dbReference type="InterPro" id="IPR020094">
    <property type="entry name" value="TruA/RsuA/RluB/E/F_N"/>
</dbReference>
<dbReference type="OrthoDB" id="9807213at2"/>
<evidence type="ECO:0000256" key="10">
    <source>
        <dbReference type="ARBA" id="ARBA00041697"/>
    </source>
</evidence>
<evidence type="ECO:0000256" key="3">
    <source>
        <dbReference type="ARBA" id="ARBA00031870"/>
    </source>
</evidence>
<feature type="compositionally biased region" description="Basic and acidic residues" evidence="15">
    <location>
        <begin position="250"/>
        <end position="261"/>
    </location>
</feature>
<accession>C6XI22</accession>
<evidence type="ECO:0000313" key="17">
    <source>
        <dbReference type="EMBL" id="ACT58848.1"/>
    </source>
</evidence>
<dbReference type="CDD" id="cd00165">
    <property type="entry name" value="S4"/>
    <property type="match status" value="1"/>
</dbReference>
<dbReference type="eggNOG" id="COG1187">
    <property type="taxonomic scope" value="Bacteria"/>
</dbReference>
<dbReference type="Pfam" id="PF00849">
    <property type="entry name" value="PseudoU_synth_2"/>
    <property type="match status" value="1"/>
</dbReference>
<dbReference type="Gene3D" id="3.30.70.1560">
    <property type="entry name" value="Alpha-L RNA-binding motif"/>
    <property type="match status" value="1"/>
</dbReference>
<dbReference type="Proteomes" id="UP000002745">
    <property type="component" value="Chromosome"/>
</dbReference>
<evidence type="ECO:0000256" key="6">
    <source>
        <dbReference type="ARBA" id="ARBA00036535"/>
    </source>
</evidence>
<dbReference type="STRING" id="582402.Hbal_1156"/>
<dbReference type="AlphaFoldDB" id="C6XI22"/>
<keyword evidence="18" id="KW-1185">Reference proteome</keyword>
<dbReference type="Gene3D" id="3.30.70.580">
    <property type="entry name" value="Pseudouridine synthase I, catalytic domain, N-terminal subdomain"/>
    <property type="match status" value="1"/>
</dbReference>
<sequence>MAWTKTYDGEEPQRINKWLGQSGVCSRREAEGLVEQGLISIDGVKVTEPGRKIEKGETLTLADAATDKLASAMSVILNKPIDYVSAHPNEGEVPAVRLLTKANLSGQSETIPDRDTRLAPVGRLDKDSRGLLILTEDGVLTKAVIGPDADSEKEYLVTVNGTITHEKIRRLCHGLRMDGRALKPAIVTHEGGQVLRFILTEGRNRQIRRMAELVQLHVVDLFRIRIGHVHIGELPEGKWRTMTTHERDGLIDKSKADKSLKPDPISSTFVPPEKPEKPVRRQGTSAKKLDPYRNADGYSKRNYKAKSRPKYPGTK</sequence>
<feature type="region of interest" description="Disordered" evidence="15">
    <location>
        <begin position="250"/>
        <end position="315"/>
    </location>
</feature>
<dbReference type="InterPro" id="IPR036986">
    <property type="entry name" value="S4_RNA-bd_sf"/>
</dbReference>
<keyword evidence="2" id="KW-0413">Isomerase</keyword>
<evidence type="ECO:0000256" key="5">
    <source>
        <dbReference type="ARBA" id="ARBA00036390"/>
    </source>
</evidence>
<proteinExistence type="predicted"/>
<evidence type="ECO:0000256" key="13">
    <source>
        <dbReference type="ARBA" id="ARBA00043147"/>
    </source>
</evidence>
<dbReference type="InterPro" id="IPR020103">
    <property type="entry name" value="PsdUridine_synth_cat_dom_sf"/>
</dbReference>
<evidence type="ECO:0000256" key="1">
    <source>
        <dbReference type="ARBA" id="ARBA00000073"/>
    </source>
</evidence>
<protein>
    <recommendedName>
        <fullName evidence="8">Dual-specificity RNA pseudouridine synthase RluF</fullName>
        <ecNumber evidence="7">5.4.99.21</ecNumber>
    </recommendedName>
    <alternativeName>
        <fullName evidence="10">23S rRNA pseudouridine(2604) synthase</fullName>
    </alternativeName>
    <alternativeName>
        <fullName evidence="3">RNA pseudouridylate synthase</fullName>
    </alternativeName>
    <alternativeName>
        <fullName evidence="4">RNA-uridine isomerase</fullName>
    </alternativeName>
    <alternativeName>
        <fullName evidence="12">Ribosomal large subunit pseudouridine synthase F</fullName>
    </alternativeName>
    <alternativeName>
        <fullName evidence="11">rRNA pseudouridylate synthase F</fullName>
    </alternativeName>
    <alternativeName>
        <fullName evidence="13">rRNA-uridine isomerase F</fullName>
    </alternativeName>
    <alternativeName>
        <fullName evidence="9">tRNA(Tyr) pseudouridine(35) synthase</fullName>
    </alternativeName>
</protein>
<evidence type="ECO:0000256" key="11">
    <source>
        <dbReference type="ARBA" id="ARBA00042843"/>
    </source>
</evidence>
<evidence type="ECO:0000256" key="4">
    <source>
        <dbReference type="ARBA" id="ARBA00033164"/>
    </source>
</evidence>
<dbReference type="PANTHER" id="PTHR47683">
    <property type="entry name" value="PSEUDOURIDINE SYNTHASE FAMILY PROTEIN-RELATED"/>
    <property type="match status" value="1"/>
</dbReference>
<dbReference type="HOGENOM" id="CLU_024979_6_1_5"/>
<gene>
    <name evidence="17" type="ordered locus">Hbal_1156</name>
</gene>
<comment type="catalytic activity">
    <reaction evidence="5">
        <text>uridine(35) in tRNA(Tyr) = pseudouridine(35) in tRNA(Tyr)</text>
        <dbReference type="Rhea" id="RHEA:60556"/>
        <dbReference type="Rhea" id="RHEA-COMP:15607"/>
        <dbReference type="Rhea" id="RHEA-COMP:15608"/>
        <dbReference type="ChEBI" id="CHEBI:65314"/>
        <dbReference type="ChEBI" id="CHEBI:65315"/>
    </reaction>
</comment>
<evidence type="ECO:0000256" key="9">
    <source>
        <dbReference type="ARBA" id="ARBA00041420"/>
    </source>
</evidence>
<dbReference type="NCBIfam" id="TIGR00093">
    <property type="entry name" value="pseudouridine synthase"/>
    <property type="match status" value="1"/>
</dbReference>
<keyword evidence="14" id="KW-0694">RNA-binding</keyword>
<dbReference type="InterPro" id="IPR042092">
    <property type="entry name" value="PsdUridine_s_RsuA/RluB/E/F_cat"/>
</dbReference>
<dbReference type="GO" id="GO:0000455">
    <property type="term" value="P:enzyme-directed rRNA pseudouridine synthesis"/>
    <property type="evidence" value="ECO:0007669"/>
    <property type="project" value="UniProtKB-ARBA"/>
</dbReference>
<reference evidence="18" key="1">
    <citation type="journal article" date="2011" name="J. Bacteriol.">
        <title>Genome sequences of eight morphologically diverse alphaproteobacteria.</title>
        <authorList>
            <consortium name="US DOE Joint Genome Institute"/>
            <person name="Brown P.J."/>
            <person name="Kysela D.T."/>
            <person name="Buechlein A."/>
            <person name="Hemmerich C."/>
            <person name="Brun Y.V."/>
        </authorList>
    </citation>
    <scope>NUCLEOTIDE SEQUENCE [LARGE SCALE GENOMIC DNA]</scope>
    <source>
        <strain evidence="18">ATCC 49814 / DSM 5838 / IFAM 1418</strain>
    </source>
</reference>
<comment type="catalytic activity">
    <reaction evidence="1">
        <text>a uridine in RNA = a pseudouridine in RNA</text>
        <dbReference type="Rhea" id="RHEA:48348"/>
        <dbReference type="Rhea" id="RHEA-COMP:12068"/>
        <dbReference type="Rhea" id="RHEA-COMP:12069"/>
        <dbReference type="ChEBI" id="CHEBI:65314"/>
        <dbReference type="ChEBI" id="CHEBI:65315"/>
    </reaction>
</comment>
<dbReference type="EMBL" id="CP001678">
    <property type="protein sequence ID" value="ACT58848.1"/>
    <property type="molecule type" value="Genomic_DNA"/>
</dbReference>
<dbReference type="RefSeq" id="WP_015826998.1">
    <property type="nucleotide sequence ID" value="NC_012982.1"/>
</dbReference>
<dbReference type="EC" id="5.4.99.21" evidence="7"/>
<feature type="domain" description="RNA-binding S4" evidence="16">
    <location>
        <begin position="13"/>
        <end position="70"/>
    </location>
</feature>
<dbReference type="Pfam" id="PF01479">
    <property type="entry name" value="S4"/>
    <property type="match status" value="1"/>
</dbReference>
<evidence type="ECO:0000256" key="14">
    <source>
        <dbReference type="PROSITE-ProRule" id="PRU00182"/>
    </source>
</evidence>